<dbReference type="Proteomes" id="UP000237144">
    <property type="component" value="Unassembled WGS sequence"/>
</dbReference>
<keyword evidence="4" id="KW-0256">Endoplasmic reticulum</keyword>
<accession>A0A2S5BB06</accession>
<comment type="caution">
    <text evidence="8">The sequence shown here is derived from an EMBL/GenBank/DDBJ whole genome shotgun (WGS) entry which is preliminary data.</text>
</comment>
<evidence type="ECO:0000256" key="3">
    <source>
        <dbReference type="ARBA" id="ARBA00022723"/>
    </source>
</evidence>
<feature type="domain" description="Cytochrome b5 heme-binding" evidence="7">
    <location>
        <begin position="81"/>
        <end position="186"/>
    </location>
</feature>
<proteinExistence type="inferred from homology"/>
<dbReference type="GO" id="GO:0016020">
    <property type="term" value="C:membrane"/>
    <property type="evidence" value="ECO:0007669"/>
    <property type="project" value="TreeGrafter"/>
</dbReference>
<dbReference type="AlphaFoldDB" id="A0A2S5BB06"/>
<dbReference type="InterPro" id="IPR036400">
    <property type="entry name" value="Cyt_B5-like_heme/steroid_sf"/>
</dbReference>
<dbReference type="PANTHER" id="PTHR10281">
    <property type="entry name" value="MEMBRANE-ASSOCIATED PROGESTERONE RECEPTOR COMPONENT-RELATED"/>
    <property type="match status" value="1"/>
</dbReference>
<dbReference type="SUPFAM" id="SSF55856">
    <property type="entry name" value="Cytochrome b5-like heme/steroid binding domain"/>
    <property type="match status" value="1"/>
</dbReference>
<dbReference type="STRING" id="741276.A0A2S5BB06"/>
<evidence type="ECO:0000313" key="8">
    <source>
        <dbReference type="EMBL" id="POY73944.1"/>
    </source>
</evidence>
<dbReference type="GO" id="GO:0046872">
    <property type="term" value="F:metal ion binding"/>
    <property type="evidence" value="ECO:0007669"/>
    <property type="project" value="UniProtKB-KW"/>
</dbReference>
<dbReference type="Gene3D" id="3.10.120.10">
    <property type="entry name" value="Cytochrome b5-like heme/steroid binding domain"/>
    <property type="match status" value="1"/>
</dbReference>
<dbReference type="GO" id="GO:0020037">
    <property type="term" value="F:heme binding"/>
    <property type="evidence" value="ECO:0007669"/>
    <property type="project" value="UniProtKB-ARBA"/>
</dbReference>
<sequence>MTSLLAHLPDLSAPFRAAVVILNLRNPINAVLLAVITILILRILLPPPPYAPHPYGLATKPSEAYNWRPERHPHSQLWRTWTPRQLEKYDGTEPNHEGGRILFAIRRKVYDVTAGKSFYGPGGPYEAFAGRDASRGLAKQSFEKDMLTPLDQPIDDLADLTKSEWDNLRDWEGHFNTKYTQCGDYIEAEKEE</sequence>
<keyword evidence="9" id="KW-1185">Reference proteome</keyword>
<evidence type="ECO:0000259" key="7">
    <source>
        <dbReference type="SMART" id="SM01117"/>
    </source>
</evidence>
<evidence type="ECO:0000313" key="9">
    <source>
        <dbReference type="Proteomes" id="UP000237144"/>
    </source>
</evidence>
<evidence type="ECO:0000256" key="1">
    <source>
        <dbReference type="ARBA" id="ARBA00004240"/>
    </source>
</evidence>
<dbReference type="EMBL" id="PJQD01000031">
    <property type="protein sequence ID" value="POY73944.1"/>
    <property type="molecule type" value="Genomic_DNA"/>
</dbReference>
<organism evidence="8 9">
    <name type="scientific">Rhodotorula taiwanensis</name>
    <dbReference type="NCBI Taxonomy" id="741276"/>
    <lineage>
        <taxon>Eukaryota</taxon>
        <taxon>Fungi</taxon>
        <taxon>Dikarya</taxon>
        <taxon>Basidiomycota</taxon>
        <taxon>Pucciniomycotina</taxon>
        <taxon>Microbotryomycetes</taxon>
        <taxon>Sporidiobolales</taxon>
        <taxon>Sporidiobolaceae</taxon>
        <taxon>Rhodotorula</taxon>
    </lineage>
</organism>
<gene>
    <name evidence="8" type="ORF">BMF94_2987</name>
</gene>
<evidence type="ECO:0000256" key="2">
    <source>
        <dbReference type="ARBA" id="ARBA00022617"/>
    </source>
</evidence>
<dbReference type="InterPro" id="IPR050577">
    <property type="entry name" value="MAPR/NEUFC/NENF-like"/>
</dbReference>
<evidence type="ECO:0000256" key="4">
    <source>
        <dbReference type="ARBA" id="ARBA00022824"/>
    </source>
</evidence>
<name>A0A2S5BB06_9BASI</name>
<evidence type="ECO:0000256" key="6">
    <source>
        <dbReference type="ARBA" id="ARBA00038357"/>
    </source>
</evidence>
<evidence type="ECO:0000256" key="5">
    <source>
        <dbReference type="ARBA" id="ARBA00023004"/>
    </source>
</evidence>
<dbReference type="FunFam" id="3.10.120.10:FF:000003">
    <property type="entry name" value="membrane-associated progesterone receptor component 1"/>
    <property type="match status" value="1"/>
</dbReference>
<keyword evidence="5" id="KW-0408">Iron</keyword>
<keyword evidence="2" id="KW-0349">Heme</keyword>
<dbReference type="InterPro" id="IPR001199">
    <property type="entry name" value="Cyt_B5-like_heme/steroid-bd"/>
</dbReference>
<protein>
    <recommendedName>
        <fullName evidence="7">Cytochrome b5 heme-binding domain-containing protein</fullName>
    </recommendedName>
</protein>
<comment type="subcellular location">
    <subcellularLocation>
        <location evidence="1">Endoplasmic reticulum</location>
    </subcellularLocation>
</comment>
<keyword evidence="3" id="KW-0479">Metal-binding</keyword>
<dbReference type="Pfam" id="PF00173">
    <property type="entry name" value="Cyt-b5"/>
    <property type="match status" value="1"/>
</dbReference>
<dbReference type="OrthoDB" id="547796at2759"/>
<dbReference type="SMART" id="SM01117">
    <property type="entry name" value="Cyt-b5"/>
    <property type="match status" value="1"/>
</dbReference>
<dbReference type="GO" id="GO:0005783">
    <property type="term" value="C:endoplasmic reticulum"/>
    <property type="evidence" value="ECO:0007669"/>
    <property type="project" value="UniProtKB-SubCell"/>
</dbReference>
<dbReference type="PANTHER" id="PTHR10281:SF72">
    <property type="entry name" value="NEUDESIN"/>
    <property type="match status" value="1"/>
</dbReference>
<comment type="similarity">
    <text evidence="6">Belongs to the cytochrome b5 family. MAPR subfamily.</text>
</comment>
<reference evidence="8 9" key="1">
    <citation type="journal article" date="2018" name="Front. Microbiol.">
        <title>Prospects for Fungal Bioremediation of Acidic Radioactive Waste Sites: Characterization and Genome Sequence of Rhodotorula taiwanensis MD1149.</title>
        <authorList>
            <person name="Tkavc R."/>
            <person name="Matrosova V.Y."/>
            <person name="Grichenko O.E."/>
            <person name="Gostincar C."/>
            <person name="Volpe R.P."/>
            <person name="Klimenkova P."/>
            <person name="Gaidamakova E.K."/>
            <person name="Zhou C.E."/>
            <person name="Stewart B.J."/>
            <person name="Lyman M.G."/>
            <person name="Malfatti S.A."/>
            <person name="Rubinfeld B."/>
            <person name="Courtot M."/>
            <person name="Singh J."/>
            <person name="Dalgard C.L."/>
            <person name="Hamilton T."/>
            <person name="Frey K.G."/>
            <person name="Gunde-Cimerman N."/>
            <person name="Dugan L."/>
            <person name="Daly M.J."/>
        </authorList>
    </citation>
    <scope>NUCLEOTIDE SEQUENCE [LARGE SCALE GENOMIC DNA]</scope>
    <source>
        <strain evidence="8 9">MD1149</strain>
    </source>
</reference>